<name>A0A7W8QRE7_9ACTN</name>
<protein>
    <submittedName>
        <fullName evidence="3">Uncharacterized protein</fullName>
    </submittedName>
</protein>
<evidence type="ECO:0000313" key="3">
    <source>
        <dbReference type="EMBL" id="MBB5435230.1"/>
    </source>
</evidence>
<reference evidence="3 4" key="1">
    <citation type="submission" date="2020-08" db="EMBL/GenBank/DDBJ databases">
        <title>Sequencing the genomes of 1000 actinobacteria strains.</title>
        <authorList>
            <person name="Klenk H.-P."/>
        </authorList>
    </citation>
    <scope>NUCLEOTIDE SEQUENCE [LARGE SCALE GENOMIC DNA]</scope>
    <source>
        <strain evidence="3 4">DSM 44551</strain>
    </source>
</reference>
<sequence length="172" mass="18213">MTQYPHPPSGAGDPYRQHPGTDPYGRPVYGPPPQSSGEVVPVQAGGYEAPMAPVPAGGPTLTTIGDIAVTQTEVITPAGRFPIKGSVWTVTDMSRVEKTTPVWAIIVAILVFWWTCLLGLLFLLVKEERVTGHIQVTVQGGGTYHSTMVPALGRATGAHVAQQVNYARSLAA</sequence>
<organism evidence="3 4">
    <name type="scientific">Nocardiopsis composta</name>
    <dbReference type="NCBI Taxonomy" id="157465"/>
    <lineage>
        <taxon>Bacteria</taxon>
        <taxon>Bacillati</taxon>
        <taxon>Actinomycetota</taxon>
        <taxon>Actinomycetes</taxon>
        <taxon>Streptosporangiales</taxon>
        <taxon>Nocardiopsidaceae</taxon>
        <taxon>Nocardiopsis</taxon>
    </lineage>
</organism>
<keyword evidence="2" id="KW-1133">Transmembrane helix</keyword>
<keyword evidence="2" id="KW-0472">Membrane</keyword>
<feature type="transmembrane region" description="Helical" evidence="2">
    <location>
        <begin position="102"/>
        <end position="125"/>
    </location>
</feature>
<feature type="region of interest" description="Disordered" evidence="1">
    <location>
        <begin position="1"/>
        <end position="41"/>
    </location>
</feature>
<proteinExistence type="predicted"/>
<gene>
    <name evidence="3" type="ORF">HDA36_005378</name>
</gene>
<dbReference type="EMBL" id="JACHDB010000002">
    <property type="protein sequence ID" value="MBB5435230.1"/>
    <property type="molecule type" value="Genomic_DNA"/>
</dbReference>
<keyword evidence="4" id="KW-1185">Reference proteome</keyword>
<evidence type="ECO:0000256" key="1">
    <source>
        <dbReference type="SAM" id="MobiDB-lite"/>
    </source>
</evidence>
<comment type="caution">
    <text evidence="3">The sequence shown here is derived from an EMBL/GenBank/DDBJ whole genome shotgun (WGS) entry which is preliminary data.</text>
</comment>
<dbReference type="Proteomes" id="UP000572635">
    <property type="component" value="Unassembled WGS sequence"/>
</dbReference>
<keyword evidence="2" id="KW-0812">Transmembrane</keyword>
<evidence type="ECO:0000313" key="4">
    <source>
        <dbReference type="Proteomes" id="UP000572635"/>
    </source>
</evidence>
<dbReference type="RefSeq" id="WP_184397898.1">
    <property type="nucleotide sequence ID" value="NZ_BAAAJD010000117.1"/>
</dbReference>
<dbReference type="AlphaFoldDB" id="A0A7W8QRE7"/>
<accession>A0A7W8QRE7</accession>
<evidence type="ECO:0000256" key="2">
    <source>
        <dbReference type="SAM" id="Phobius"/>
    </source>
</evidence>